<organism evidence="7 8">
    <name type="scientific">Candidatus Termititenax persephonae</name>
    <dbReference type="NCBI Taxonomy" id="2218525"/>
    <lineage>
        <taxon>Bacteria</taxon>
        <taxon>Bacillati</taxon>
        <taxon>Candidatus Margulisiibacteriota</taxon>
        <taxon>Candidatus Termititenacia</taxon>
        <taxon>Candidatus Termititenacales</taxon>
        <taxon>Candidatus Termititenacaceae</taxon>
        <taxon>Candidatus Termititenax</taxon>
    </lineage>
</organism>
<evidence type="ECO:0000259" key="6">
    <source>
        <dbReference type="PROSITE" id="PS51186"/>
    </source>
</evidence>
<evidence type="ECO:0000256" key="5">
    <source>
        <dbReference type="ARBA" id="ARBA00049880"/>
    </source>
</evidence>
<dbReference type="AlphaFoldDB" id="A0A388TGB0"/>
<evidence type="ECO:0000313" key="8">
    <source>
        <dbReference type="Proteomes" id="UP000275925"/>
    </source>
</evidence>
<dbReference type="PANTHER" id="PTHR36449">
    <property type="entry name" value="ACETYLTRANSFERASE-RELATED"/>
    <property type="match status" value="1"/>
</dbReference>
<dbReference type="CDD" id="cd04301">
    <property type="entry name" value="NAT_SF"/>
    <property type="match status" value="1"/>
</dbReference>
<keyword evidence="2" id="KW-1277">Toxin-antitoxin system</keyword>
<accession>A0A388TGB0</accession>
<feature type="domain" description="N-acetyltransferase" evidence="6">
    <location>
        <begin position="3"/>
        <end position="172"/>
    </location>
</feature>
<evidence type="ECO:0000256" key="2">
    <source>
        <dbReference type="ARBA" id="ARBA00022649"/>
    </source>
</evidence>
<keyword evidence="1" id="KW-0678">Repressor</keyword>
<dbReference type="PROSITE" id="PS51186">
    <property type="entry name" value="GNAT"/>
    <property type="match status" value="1"/>
</dbReference>
<evidence type="ECO:0000256" key="4">
    <source>
        <dbReference type="ARBA" id="ARBA00023315"/>
    </source>
</evidence>
<keyword evidence="8" id="KW-1185">Reference proteome</keyword>
<keyword evidence="3" id="KW-0808">Transferase</keyword>
<reference evidence="7 8" key="1">
    <citation type="journal article" date="2019" name="ISME J.">
        <title>Genome analyses of uncultured TG2/ZB3 bacteria in 'Margulisbacteria' specifically attached to ectosymbiotic spirochetes of protists in the termite gut.</title>
        <authorList>
            <person name="Utami Y.D."/>
            <person name="Kuwahara H."/>
            <person name="Igai K."/>
            <person name="Murakami T."/>
            <person name="Sugaya K."/>
            <person name="Morikawa T."/>
            <person name="Nagura Y."/>
            <person name="Yuki M."/>
            <person name="Deevong P."/>
            <person name="Inoue T."/>
            <person name="Kihara K."/>
            <person name="Lo N."/>
            <person name="Yamada A."/>
            <person name="Ohkuma M."/>
            <person name="Hongoh Y."/>
        </authorList>
    </citation>
    <scope>NUCLEOTIDE SEQUENCE [LARGE SCALE GENOMIC DNA]</scope>
    <source>
        <strain evidence="7">NkOx7-02</strain>
    </source>
</reference>
<dbReference type="PANTHER" id="PTHR36449:SF1">
    <property type="entry name" value="ACETYLTRANSFERASE"/>
    <property type="match status" value="1"/>
</dbReference>
<comment type="catalytic activity">
    <reaction evidence="5">
        <text>glycyl-tRNA(Gly) + acetyl-CoA = N-acetylglycyl-tRNA(Gly) + CoA + H(+)</text>
        <dbReference type="Rhea" id="RHEA:81867"/>
        <dbReference type="Rhea" id="RHEA-COMP:9683"/>
        <dbReference type="Rhea" id="RHEA-COMP:19766"/>
        <dbReference type="ChEBI" id="CHEBI:15378"/>
        <dbReference type="ChEBI" id="CHEBI:57287"/>
        <dbReference type="ChEBI" id="CHEBI:57288"/>
        <dbReference type="ChEBI" id="CHEBI:78522"/>
        <dbReference type="ChEBI" id="CHEBI:232036"/>
    </reaction>
</comment>
<evidence type="ECO:0000256" key="1">
    <source>
        <dbReference type="ARBA" id="ARBA00022491"/>
    </source>
</evidence>
<dbReference type="Pfam" id="PF13508">
    <property type="entry name" value="Acetyltransf_7"/>
    <property type="match status" value="1"/>
</dbReference>
<dbReference type="Proteomes" id="UP000275925">
    <property type="component" value="Unassembled WGS sequence"/>
</dbReference>
<keyword evidence="4" id="KW-0012">Acyltransferase</keyword>
<protein>
    <recommendedName>
        <fullName evidence="6">N-acetyltransferase domain-containing protein</fullName>
    </recommendedName>
</protein>
<dbReference type="InterPro" id="IPR016181">
    <property type="entry name" value="Acyl_CoA_acyltransferase"/>
</dbReference>
<evidence type="ECO:0000313" key="7">
    <source>
        <dbReference type="EMBL" id="GBR75671.1"/>
    </source>
</evidence>
<comment type="caution">
    <text evidence="7">The sequence shown here is derived from an EMBL/GenBank/DDBJ whole genome shotgun (WGS) entry which is preliminary data.</text>
</comment>
<sequence>MSYNIKALETGDKYEFDCGDSDLNEFFHKDALPHKRDLIGVTYFMYEEGKDTAAAFFTVMNDVVKTAKLRNDEVVAQKLYKFYPAVKIGRFGVDKKYQRQRIGVKVMNSIKYLFTYENKTGCRFLTLDAYNKLEVLAFYQKCGFTFFTNDADRRTRAMKYDLKFYSDELNVRLQATGGSTYSNR</sequence>
<dbReference type="Gene3D" id="3.40.630.30">
    <property type="match status" value="1"/>
</dbReference>
<dbReference type="EMBL" id="BGZO01000006">
    <property type="protein sequence ID" value="GBR75671.1"/>
    <property type="molecule type" value="Genomic_DNA"/>
</dbReference>
<dbReference type="GO" id="GO:0016747">
    <property type="term" value="F:acyltransferase activity, transferring groups other than amino-acyl groups"/>
    <property type="evidence" value="ECO:0007669"/>
    <property type="project" value="InterPro"/>
</dbReference>
<dbReference type="InterPro" id="IPR000182">
    <property type="entry name" value="GNAT_dom"/>
</dbReference>
<gene>
    <name evidence="7" type="ORF">NO2_0321</name>
</gene>
<dbReference type="SUPFAM" id="SSF55729">
    <property type="entry name" value="Acyl-CoA N-acyltransferases (Nat)"/>
    <property type="match status" value="1"/>
</dbReference>
<name>A0A388TGB0_9BACT</name>
<evidence type="ECO:0000256" key="3">
    <source>
        <dbReference type="ARBA" id="ARBA00022679"/>
    </source>
</evidence>
<proteinExistence type="predicted"/>